<dbReference type="Pfam" id="PF00274">
    <property type="entry name" value="Glycolytic"/>
    <property type="match status" value="1"/>
</dbReference>
<comment type="similarity">
    <text evidence="2">Belongs to the class I fructose-bisphosphate aldolase family.</text>
</comment>
<evidence type="ECO:0000256" key="1">
    <source>
        <dbReference type="ARBA" id="ARBA00004714"/>
    </source>
</evidence>
<reference evidence="7 8" key="1">
    <citation type="submission" date="2024-09" db="EMBL/GenBank/DDBJ databases">
        <authorList>
            <person name="Pan X."/>
        </authorList>
    </citation>
    <scope>NUCLEOTIDE SEQUENCE [LARGE SCALE GENOMIC DNA]</scope>
    <source>
        <strain evidence="7 8">B2969</strain>
    </source>
</reference>
<comment type="caution">
    <text evidence="7">The sequence shown here is derived from an EMBL/GenBank/DDBJ whole genome shotgun (WGS) entry which is preliminary data.</text>
</comment>
<dbReference type="Gene3D" id="3.20.20.70">
    <property type="entry name" value="Aldolase class I"/>
    <property type="match status" value="1"/>
</dbReference>
<evidence type="ECO:0000313" key="7">
    <source>
        <dbReference type="EMBL" id="MFH8252828.1"/>
    </source>
</evidence>
<organism evidence="7 8">
    <name type="scientific">Microbacterium alkaliflavum</name>
    <dbReference type="NCBI Taxonomy" id="3248839"/>
    <lineage>
        <taxon>Bacteria</taxon>
        <taxon>Bacillati</taxon>
        <taxon>Actinomycetota</taxon>
        <taxon>Actinomycetes</taxon>
        <taxon>Micrococcales</taxon>
        <taxon>Microbacteriaceae</taxon>
        <taxon>Microbacterium</taxon>
    </lineage>
</organism>
<name>A0ABW7QEM0_9MICO</name>
<evidence type="ECO:0000256" key="4">
    <source>
        <dbReference type="ARBA" id="ARBA00023152"/>
    </source>
</evidence>
<dbReference type="NCBIfam" id="NF003784">
    <property type="entry name" value="PRK05377.1"/>
    <property type="match status" value="1"/>
</dbReference>
<sequence>MPDSEQLTRFQTGGGGFLAALDQSGGSTPKALALYGIDESQYTGELEMFDLIHAARTRVIASPAFTSDRILGAILFEGTLDREIDGRGVAEYLGAVKGVLPFLKIDQGLNEARDGVQTMREIPDLDALLARAADRGVFGTKERSVIHAANRVGIELAVTQQFRVAEHVLAVGLVPILEPEVDIHAPDKAEAEELLKAELLRQLDGLAGSGKVAVKVTIPTVDGFYSDLIAHPRVARVVALSGGYSRDAANKRLSRNPGLIASFSRALLDGLTAQQSDEEFDRTLDASIESIYRASIT</sequence>
<dbReference type="EMBL" id="JBIQWL010000012">
    <property type="protein sequence ID" value="MFH8252828.1"/>
    <property type="molecule type" value="Genomic_DNA"/>
</dbReference>
<dbReference type="Proteomes" id="UP001610861">
    <property type="component" value="Unassembled WGS sequence"/>
</dbReference>
<keyword evidence="4" id="KW-0324">Glycolysis</keyword>
<dbReference type="PANTHER" id="PTHR11627">
    <property type="entry name" value="FRUCTOSE-BISPHOSPHATE ALDOLASE"/>
    <property type="match status" value="1"/>
</dbReference>
<gene>
    <name evidence="7" type="ORF">ACH3VR_20855</name>
</gene>
<evidence type="ECO:0000256" key="6">
    <source>
        <dbReference type="ARBA" id="ARBA00029799"/>
    </source>
</evidence>
<evidence type="ECO:0000313" key="8">
    <source>
        <dbReference type="Proteomes" id="UP001610861"/>
    </source>
</evidence>
<dbReference type="SUPFAM" id="SSF51569">
    <property type="entry name" value="Aldolase"/>
    <property type="match status" value="1"/>
</dbReference>
<dbReference type="InterPro" id="IPR000741">
    <property type="entry name" value="FBA_I"/>
</dbReference>
<proteinExistence type="inferred from homology"/>
<accession>A0ABW7QEM0</accession>
<protein>
    <recommendedName>
        <fullName evidence="3">fructose-bisphosphate aldolase</fullName>
        <ecNumber evidence="3">4.1.2.13</ecNumber>
    </recommendedName>
    <alternativeName>
        <fullName evidence="6">Fructose-bisphosphate aldolase class I</fullName>
    </alternativeName>
</protein>
<evidence type="ECO:0000256" key="5">
    <source>
        <dbReference type="ARBA" id="ARBA00023239"/>
    </source>
</evidence>
<keyword evidence="5" id="KW-0456">Lyase</keyword>
<dbReference type="RefSeq" id="WP_397558256.1">
    <property type="nucleotide sequence ID" value="NZ_JBIQWL010000012.1"/>
</dbReference>
<dbReference type="EC" id="4.1.2.13" evidence="3"/>
<dbReference type="InterPro" id="IPR013785">
    <property type="entry name" value="Aldolase_TIM"/>
</dbReference>
<evidence type="ECO:0000256" key="2">
    <source>
        <dbReference type="ARBA" id="ARBA00010387"/>
    </source>
</evidence>
<keyword evidence="8" id="KW-1185">Reference proteome</keyword>
<comment type="pathway">
    <text evidence="1">Carbohydrate degradation; glycolysis; D-glyceraldehyde 3-phosphate and glycerone phosphate from D-glucose: step 4/4.</text>
</comment>
<evidence type="ECO:0000256" key="3">
    <source>
        <dbReference type="ARBA" id="ARBA00013068"/>
    </source>
</evidence>